<evidence type="ECO:0000259" key="2">
    <source>
        <dbReference type="Pfam" id="PF00892"/>
    </source>
</evidence>
<dbReference type="STRING" id="1712654.A7C91_07130"/>
<dbReference type="InterPro" id="IPR000620">
    <property type="entry name" value="EamA_dom"/>
</dbReference>
<dbReference type="KEGG" id="tpie:A7C91_07130"/>
<dbReference type="AlphaFoldDB" id="A0A172WHP1"/>
<feature type="transmembrane region" description="Helical" evidence="1">
    <location>
        <begin position="273"/>
        <end position="289"/>
    </location>
</feature>
<dbReference type="SUPFAM" id="SSF103481">
    <property type="entry name" value="Multidrug resistance efflux transporter EmrE"/>
    <property type="match status" value="2"/>
</dbReference>
<keyword evidence="1" id="KW-0472">Membrane</keyword>
<accession>A0A172WHP1</accession>
<organism evidence="3 4">
    <name type="scientific">Thermococcus piezophilus</name>
    <dbReference type="NCBI Taxonomy" id="1712654"/>
    <lineage>
        <taxon>Archaea</taxon>
        <taxon>Methanobacteriati</taxon>
        <taxon>Methanobacteriota</taxon>
        <taxon>Thermococci</taxon>
        <taxon>Thermococcales</taxon>
        <taxon>Thermococcaceae</taxon>
        <taxon>Thermococcus</taxon>
    </lineage>
</organism>
<feature type="transmembrane region" description="Helical" evidence="1">
    <location>
        <begin position="67"/>
        <end position="85"/>
    </location>
</feature>
<dbReference type="RefSeq" id="WP_068666171.1">
    <property type="nucleotide sequence ID" value="NZ_CP015520.1"/>
</dbReference>
<keyword evidence="1" id="KW-1133">Transmembrane helix</keyword>
<dbReference type="InterPro" id="IPR037185">
    <property type="entry name" value="EmrE-like"/>
</dbReference>
<feature type="transmembrane region" description="Helical" evidence="1">
    <location>
        <begin position="216"/>
        <end position="237"/>
    </location>
</feature>
<feature type="transmembrane region" description="Helical" evidence="1">
    <location>
        <begin position="39"/>
        <end position="55"/>
    </location>
</feature>
<dbReference type="EMBL" id="CP015520">
    <property type="protein sequence ID" value="ANF22968.1"/>
    <property type="molecule type" value="Genomic_DNA"/>
</dbReference>
<reference evidence="4" key="1">
    <citation type="journal article" date="2016" name="Syst. Appl. Microbiol.">
        <title>Thermococcus piezophilus sp. nov., a novel hyperthermophilic and piezophilic archaeon with a broad pressure range for growth, isolated from a deepest hydrothermal vent at the Mid-Cayman Rise.</title>
        <authorList>
            <person name="Dalmasso C."/>
            <person name="Oger P."/>
            <person name="Selva G."/>
            <person name="Courtine D."/>
            <person name="L'Haridon S."/>
            <person name="Garlaschelli A."/>
            <person name="Roussel E."/>
            <person name="Miyazaki J."/>
            <person name="Reveillaud J."/>
            <person name="Jebbar M."/>
            <person name="Takai K."/>
            <person name="Maignien L."/>
            <person name="Alain K."/>
        </authorList>
    </citation>
    <scope>NUCLEOTIDE SEQUENCE [LARGE SCALE GENOMIC DNA]</scope>
    <source>
        <strain evidence="4">CDGS</strain>
    </source>
</reference>
<feature type="transmembrane region" description="Helical" evidence="1">
    <location>
        <begin position="180"/>
        <end position="204"/>
    </location>
</feature>
<feature type="transmembrane region" description="Helical" evidence="1">
    <location>
        <begin position="243"/>
        <end position="261"/>
    </location>
</feature>
<name>A0A172WHP1_9EURY</name>
<dbReference type="OrthoDB" id="102099at2157"/>
<feature type="domain" description="EamA" evidence="2">
    <location>
        <begin position="152"/>
        <end position="287"/>
    </location>
</feature>
<feature type="transmembrane region" description="Helical" evidence="1">
    <location>
        <begin position="153"/>
        <end position="174"/>
    </location>
</feature>
<keyword evidence="4" id="KW-1185">Reference proteome</keyword>
<evidence type="ECO:0000313" key="3">
    <source>
        <dbReference type="EMBL" id="ANF22968.1"/>
    </source>
</evidence>
<dbReference type="Pfam" id="PF00892">
    <property type="entry name" value="EamA"/>
    <property type="match status" value="2"/>
</dbReference>
<protein>
    <recommendedName>
        <fullName evidence="2">EamA domain-containing protein</fullName>
    </recommendedName>
</protein>
<evidence type="ECO:0000256" key="1">
    <source>
        <dbReference type="SAM" id="Phobius"/>
    </source>
</evidence>
<keyword evidence="1" id="KW-0812">Transmembrane</keyword>
<evidence type="ECO:0000313" key="4">
    <source>
        <dbReference type="Proteomes" id="UP000076969"/>
    </source>
</evidence>
<feature type="transmembrane region" description="Helical" evidence="1">
    <location>
        <begin position="121"/>
        <end position="141"/>
    </location>
</feature>
<dbReference type="GeneID" id="28495954"/>
<gene>
    <name evidence="3" type="ORF">A7C91_07130</name>
</gene>
<dbReference type="GO" id="GO:0016020">
    <property type="term" value="C:membrane"/>
    <property type="evidence" value="ECO:0007669"/>
    <property type="project" value="InterPro"/>
</dbReference>
<dbReference type="Proteomes" id="UP000076969">
    <property type="component" value="Chromosome"/>
</dbReference>
<sequence length="290" mass="30711">MEPWFALSFLSALLLAMGNILMRIKFAKGRDFWDTIIEAMFWGLIVLVPFSVQELSSKHYAITRDQVLLYLIVGLLQFFLSRIAYFKAVELGGASVASTVSSASEPILTALLAALLIREVIGLKLALGAVLATFSMFLLHVGSAGSFSGPTKAMLLGMGAGSMAALTAVMLRYLSLTSVMAFPTTGVLIGQGIALVALLLFMGIRGRFPRFFPRRAILFAGVSLSLAHVMRFGALALGSATEVTVVVLSYPALIVILGAFVKSAGENITPYKVAAVIGVVIANALMVSAG</sequence>
<feature type="domain" description="EamA" evidence="2">
    <location>
        <begin position="4"/>
        <end position="139"/>
    </location>
</feature>
<proteinExistence type="predicted"/>